<dbReference type="Gene3D" id="3.90.550.10">
    <property type="entry name" value="Spore Coat Polysaccharide Biosynthesis Protein SpsA, Chain A"/>
    <property type="match status" value="1"/>
</dbReference>
<organism evidence="2 3">
    <name type="scientific">BD1-7 clade bacterium</name>
    <dbReference type="NCBI Taxonomy" id="2029982"/>
    <lineage>
        <taxon>Bacteria</taxon>
        <taxon>Pseudomonadati</taxon>
        <taxon>Pseudomonadota</taxon>
        <taxon>Gammaproteobacteria</taxon>
        <taxon>Cellvibrionales</taxon>
        <taxon>Spongiibacteraceae</taxon>
        <taxon>BD1-7 clade</taxon>
    </lineage>
</organism>
<dbReference type="OrthoDB" id="396512at2"/>
<dbReference type="InterPro" id="IPR029044">
    <property type="entry name" value="Nucleotide-diphossugar_trans"/>
</dbReference>
<reference evidence="2 3" key="1">
    <citation type="submission" date="2019-11" db="EMBL/GenBank/DDBJ databases">
        <authorList>
            <person name="Holert J."/>
        </authorList>
    </citation>
    <scope>NUCLEOTIDE SEQUENCE [LARGE SCALE GENOMIC DNA]</scope>
    <source>
        <strain evidence="2">SB11_3</strain>
    </source>
</reference>
<keyword evidence="3" id="KW-1185">Reference proteome</keyword>
<evidence type="ECO:0000259" key="1">
    <source>
        <dbReference type="Pfam" id="PF04765"/>
    </source>
</evidence>
<dbReference type="InterPro" id="IPR048354">
    <property type="entry name" value="TOD1_MUCI70_glycTrfase_dom"/>
</dbReference>
<dbReference type="AlphaFoldDB" id="A0A5S9MSP7"/>
<accession>A0A5S9MSP7</accession>
<dbReference type="EMBL" id="CACSIO010000001">
    <property type="protein sequence ID" value="CAA0078942.1"/>
    <property type="molecule type" value="Genomic_DNA"/>
</dbReference>
<proteinExistence type="predicted"/>
<dbReference type="InterPro" id="IPR006852">
    <property type="entry name" value="TOD1_MUCI70"/>
</dbReference>
<dbReference type="Pfam" id="PF04765">
    <property type="entry name" value="TOD1_MUCI70"/>
    <property type="match status" value="1"/>
</dbReference>
<name>A0A5S9MSP7_9GAMM</name>
<evidence type="ECO:0000313" key="3">
    <source>
        <dbReference type="Proteomes" id="UP000441399"/>
    </source>
</evidence>
<protein>
    <recommendedName>
        <fullName evidence="1">TOD1/MUCI70 glycosyltransferase-like domain-containing protein</fullName>
    </recommendedName>
</protein>
<evidence type="ECO:0000313" key="2">
    <source>
        <dbReference type="EMBL" id="CAA0078942.1"/>
    </source>
</evidence>
<dbReference type="Proteomes" id="UP000441399">
    <property type="component" value="Unassembled WGS sequence"/>
</dbReference>
<sequence length="261" mass="30566">MQNNLAKNCVIYTCVIDNYDKTFPAVRATPGIDFILFSNTSVQVVGWKTIRIDSSRFESATLANRYYKFFAHEVLDDYTYSMYIDGNIRVLTDLSYLFSLFSESGCTLGLLKHPYRKTLPEEIARCKELGVLDDNDAADCQLEDYKSQGFKDDLGLTENNVIFRNHSSDILSTSMETWWNELQMKTNRDQLSLGYVRWKHNLSVLVFEWNARQENPYLYLYPHTKGSILNEIKVSVKARRFDSLPHKVIYRLWQWLKKCKI</sequence>
<gene>
    <name evidence="2" type="ORF">OPDIPICF_00054</name>
</gene>
<dbReference type="PANTHER" id="PTHR12956">
    <property type="entry name" value="ALKALINE CERAMIDASE-RELATED"/>
    <property type="match status" value="1"/>
</dbReference>
<feature type="domain" description="TOD1/MUCI70 glycosyltransferase-like" evidence="1">
    <location>
        <begin position="40"/>
        <end position="201"/>
    </location>
</feature>